<accession>A0A059FEA9</accession>
<sequence length="131" mass="14680">MNHTDMNTVADSFFAAVEAGDIAAIKSMYDPDIRIWHSRDEANTDMAQSMELLSMFFDRVSDRKYEVRARHFYEGGFMQEHVVHGSMQDGSKLNLPVCFVCSLSPAGKILRIAEYCDSAKSPLKGVAQHDA</sequence>
<dbReference type="Gene3D" id="3.10.450.50">
    <property type="match status" value="1"/>
</dbReference>
<dbReference type="Proteomes" id="UP000025171">
    <property type="component" value="Unassembled WGS sequence"/>
</dbReference>
<name>A0A059FEA9_9PROT</name>
<comment type="caution">
    <text evidence="2">The sequence shown here is derived from an EMBL/GenBank/DDBJ whole genome shotgun (WGS) entry which is preliminary data.</text>
</comment>
<dbReference type="PATRIC" id="fig|1280950.3.peg.3029"/>
<dbReference type="SUPFAM" id="SSF54427">
    <property type="entry name" value="NTF2-like"/>
    <property type="match status" value="1"/>
</dbReference>
<evidence type="ECO:0000313" key="2">
    <source>
        <dbReference type="EMBL" id="KCZ88853.1"/>
    </source>
</evidence>
<dbReference type="Pfam" id="PF12680">
    <property type="entry name" value="SnoaL_2"/>
    <property type="match status" value="1"/>
</dbReference>
<organism evidence="2 3">
    <name type="scientific">Hyphomonas johnsonii MHS-2</name>
    <dbReference type="NCBI Taxonomy" id="1280950"/>
    <lineage>
        <taxon>Bacteria</taxon>
        <taxon>Pseudomonadati</taxon>
        <taxon>Pseudomonadota</taxon>
        <taxon>Alphaproteobacteria</taxon>
        <taxon>Hyphomonadales</taxon>
        <taxon>Hyphomonadaceae</taxon>
        <taxon>Hyphomonas</taxon>
    </lineage>
</organism>
<keyword evidence="3" id="KW-1185">Reference proteome</keyword>
<feature type="domain" description="SnoaL-like" evidence="1">
    <location>
        <begin position="12"/>
        <end position="111"/>
    </location>
</feature>
<dbReference type="AlphaFoldDB" id="A0A059FEA9"/>
<evidence type="ECO:0000313" key="3">
    <source>
        <dbReference type="Proteomes" id="UP000025171"/>
    </source>
</evidence>
<dbReference type="eggNOG" id="COG3631">
    <property type="taxonomic scope" value="Bacteria"/>
</dbReference>
<dbReference type="InterPro" id="IPR037401">
    <property type="entry name" value="SnoaL-like"/>
</dbReference>
<dbReference type="STRING" id="1280950.HJO_15089"/>
<dbReference type="EMBL" id="ARYK01000009">
    <property type="protein sequence ID" value="KCZ88853.1"/>
    <property type="molecule type" value="Genomic_DNA"/>
</dbReference>
<gene>
    <name evidence="2" type="ORF">HJO_15089</name>
</gene>
<dbReference type="RefSeq" id="WP_084142071.1">
    <property type="nucleotide sequence ID" value="NZ_ARYK01000009.1"/>
</dbReference>
<reference evidence="2 3" key="1">
    <citation type="journal article" date="2014" name="Antonie Van Leeuwenhoek">
        <title>Hyphomonas beringensis sp. nov. and Hyphomonas chukchiensis sp. nov., isolated from surface seawater of the Bering Sea and Chukchi Sea.</title>
        <authorList>
            <person name="Li C."/>
            <person name="Lai Q."/>
            <person name="Li G."/>
            <person name="Dong C."/>
            <person name="Wang J."/>
            <person name="Liao Y."/>
            <person name="Shao Z."/>
        </authorList>
    </citation>
    <scope>NUCLEOTIDE SEQUENCE [LARGE SCALE GENOMIC DNA]</scope>
    <source>
        <strain evidence="2 3">MHS-2</strain>
    </source>
</reference>
<dbReference type="InterPro" id="IPR032710">
    <property type="entry name" value="NTF2-like_dom_sf"/>
</dbReference>
<protein>
    <recommendedName>
        <fullName evidence="1">SnoaL-like domain-containing protein</fullName>
    </recommendedName>
</protein>
<evidence type="ECO:0000259" key="1">
    <source>
        <dbReference type="Pfam" id="PF12680"/>
    </source>
</evidence>
<dbReference type="OrthoDB" id="9781757at2"/>
<proteinExistence type="predicted"/>